<comment type="function">
    <text evidence="7">Converts 2-succinyl-6-hydroxy-2,4-cyclohexadiene-1-carboxylate (SHCHC) to 2-succinylbenzoate (OSB).</text>
</comment>
<dbReference type="InterPro" id="IPR013342">
    <property type="entry name" value="Mandelate_racemase_C"/>
</dbReference>
<feature type="active site" description="Proton donor" evidence="7">
    <location>
        <position position="163"/>
    </location>
</feature>
<dbReference type="InterPro" id="IPR010197">
    <property type="entry name" value="OSBS/NAAAR"/>
</dbReference>
<dbReference type="SFLD" id="SFLDG00180">
    <property type="entry name" value="muconate_cycloisomerase"/>
    <property type="match status" value="1"/>
</dbReference>
<gene>
    <name evidence="7 9" type="primary">menC</name>
    <name evidence="9" type="ORF">DS745_20740</name>
</gene>
<feature type="domain" description="Mandelate racemase/muconate lactonizing enzyme C-terminal" evidence="8">
    <location>
        <begin position="142"/>
        <end position="235"/>
    </location>
</feature>
<dbReference type="Pfam" id="PF02746">
    <property type="entry name" value="MR_MLE_N"/>
    <property type="match status" value="1"/>
</dbReference>
<dbReference type="SUPFAM" id="SSF54826">
    <property type="entry name" value="Enolase N-terminal domain-like"/>
    <property type="match status" value="1"/>
</dbReference>
<evidence type="ECO:0000256" key="4">
    <source>
        <dbReference type="ARBA" id="ARBA00022842"/>
    </source>
</evidence>
<evidence type="ECO:0000256" key="7">
    <source>
        <dbReference type="HAMAP-Rule" id="MF_01933"/>
    </source>
</evidence>
<sequence length="381" mass="42790">MKINRVDLKQVKMPLKAPFETSFGRLTYKEMIIVTVYSEGYVGYGESVAMPFPIYNEETNGTVWSMLEEFLIPRVFETEIEHPSEVSDLFSFMKRNNMAKAALECAIWDLYSKQKSISLSEALGGKLTEIEVGVSIGIEDTVEALLLKVDQFLKEGYKKIKVKIKPGWDIEPLRAIRETFGYEIPLMADANSAYTLADIETLKKLDEFKLMMIEQPLAHDDIIDHAKLQQEISTPVCLDESIHSLDDARKAIELGSCKIINIKIGRVGGLSESIRIHDYCAQNNIPVWCGGMLEAGIGRAHNIAIASLSNFTIPGDTSASDRYWQEDIIYPEVTLSKPGIVTVPTETGIGFKVEEKIISKYVVKECEYFSENYKNIKSGTT</sequence>
<comment type="catalytic activity">
    <reaction evidence="7">
        <text>(1R,6R)-6-hydroxy-2-succinyl-cyclohexa-2,4-diene-1-carboxylate = 2-succinylbenzoate + H2O</text>
        <dbReference type="Rhea" id="RHEA:10196"/>
        <dbReference type="ChEBI" id="CHEBI:15377"/>
        <dbReference type="ChEBI" id="CHEBI:18325"/>
        <dbReference type="ChEBI" id="CHEBI:58689"/>
        <dbReference type="EC" id="4.2.1.113"/>
    </reaction>
</comment>
<evidence type="ECO:0000259" key="8">
    <source>
        <dbReference type="SMART" id="SM00922"/>
    </source>
</evidence>
<dbReference type="AlphaFoldDB" id="A0A4Q0VLT9"/>
<dbReference type="Pfam" id="PF13378">
    <property type="entry name" value="MR_MLE_C"/>
    <property type="match status" value="1"/>
</dbReference>
<keyword evidence="3 7" id="KW-0479">Metal-binding</keyword>
<dbReference type="GO" id="GO:0043748">
    <property type="term" value="F:O-succinylbenzoate synthase activity"/>
    <property type="evidence" value="ECO:0007669"/>
    <property type="project" value="UniProtKB-EC"/>
</dbReference>
<dbReference type="SFLD" id="SFLDS00001">
    <property type="entry name" value="Enolase"/>
    <property type="match status" value="1"/>
</dbReference>
<comment type="pathway">
    <text evidence="7">Quinol/quinone metabolism; menaquinone biosynthesis.</text>
</comment>
<dbReference type="SFLD" id="SFLDF00009">
    <property type="entry name" value="o-succinylbenzoate_synthase"/>
    <property type="match status" value="1"/>
</dbReference>
<feature type="binding site" evidence="7">
    <location>
        <position position="239"/>
    </location>
    <ligand>
        <name>Mg(2+)</name>
        <dbReference type="ChEBI" id="CHEBI:18420"/>
    </ligand>
</feature>
<evidence type="ECO:0000313" key="10">
    <source>
        <dbReference type="Proteomes" id="UP000290649"/>
    </source>
</evidence>
<dbReference type="NCBIfam" id="TIGR01928">
    <property type="entry name" value="menC_lowGC_arch"/>
    <property type="match status" value="1"/>
</dbReference>
<evidence type="ECO:0000256" key="2">
    <source>
        <dbReference type="ARBA" id="ARBA00022428"/>
    </source>
</evidence>
<comment type="caution">
    <text evidence="9">The sequence shown here is derived from an EMBL/GenBank/DDBJ whole genome shotgun (WGS) entry which is preliminary data.</text>
</comment>
<comment type="cofactor">
    <cofactor evidence="1 7">
        <name>a divalent metal cation</name>
        <dbReference type="ChEBI" id="CHEBI:60240"/>
    </cofactor>
</comment>
<dbReference type="CDD" id="cd03317">
    <property type="entry name" value="NAAAR"/>
    <property type="match status" value="1"/>
</dbReference>
<feature type="binding site" evidence="7">
    <location>
        <position position="189"/>
    </location>
    <ligand>
        <name>Mg(2+)</name>
        <dbReference type="ChEBI" id="CHEBI:18420"/>
    </ligand>
</feature>
<dbReference type="PANTHER" id="PTHR48073:SF5">
    <property type="entry name" value="O-SUCCINYLBENZOATE SYNTHASE"/>
    <property type="match status" value="1"/>
</dbReference>
<proteinExistence type="inferred from homology"/>
<dbReference type="Gene3D" id="3.30.390.10">
    <property type="entry name" value="Enolase-like, N-terminal domain"/>
    <property type="match status" value="1"/>
</dbReference>
<dbReference type="HAMAP" id="MF_01933">
    <property type="entry name" value="MenC_2"/>
    <property type="match status" value="1"/>
</dbReference>
<dbReference type="InterPro" id="IPR013341">
    <property type="entry name" value="Mandelate_racemase_N_dom"/>
</dbReference>
<accession>A0A4Q0VLT9</accession>
<organism evidence="9 10">
    <name type="scientific">Anaerobacillus alkaliphilus</name>
    <dbReference type="NCBI Taxonomy" id="1548597"/>
    <lineage>
        <taxon>Bacteria</taxon>
        <taxon>Bacillati</taxon>
        <taxon>Bacillota</taxon>
        <taxon>Bacilli</taxon>
        <taxon>Bacillales</taxon>
        <taxon>Bacillaceae</taxon>
        <taxon>Anaerobacillus</taxon>
    </lineage>
</organism>
<dbReference type="Proteomes" id="UP000290649">
    <property type="component" value="Unassembled WGS sequence"/>
</dbReference>
<keyword evidence="4 7" id="KW-0460">Magnesium</keyword>
<keyword evidence="10" id="KW-1185">Reference proteome</keyword>
<dbReference type="Gene3D" id="3.20.20.120">
    <property type="entry name" value="Enolase-like C-terminal domain"/>
    <property type="match status" value="1"/>
</dbReference>
<evidence type="ECO:0000256" key="6">
    <source>
        <dbReference type="ARBA" id="ARBA00029491"/>
    </source>
</evidence>
<dbReference type="InterPro" id="IPR029017">
    <property type="entry name" value="Enolase-like_N"/>
</dbReference>
<evidence type="ECO:0000256" key="5">
    <source>
        <dbReference type="ARBA" id="ARBA00023239"/>
    </source>
</evidence>
<dbReference type="SUPFAM" id="SSF51604">
    <property type="entry name" value="Enolase C-terminal domain-like"/>
    <property type="match status" value="1"/>
</dbReference>
<comment type="similarity">
    <text evidence="7">Belongs to the mandelate racemase/muconate lactonizing enzyme family. MenC type 2 subfamily.</text>
</comment>
<dbReference type="UniPathway" id="UPA00079"/>
<feature type="binding site" evidence="7">
    <location>
        <position position="214"/>
    </location>
    <ligand>
        <name>Mg(2+)</name>
        <dbReference type="ChEBI" id="CHEBI:18420"/>
    </ligand>
</feature>
<evidence type="ECO:0000256" key="1">
    <source>
        <dbReference type="ARBA" id="ARBA00001968"/>
    </source>
</evidence>
<dbReference type="InterPro" id="IPR036849">
    <property type="entry name" value="Enolase-like_C_sf"/>
</dbReference>
<reference evidence="9 10" key="1">
    <citation type="journal article" date="2019" name="Int. J. Syst. Evol. Microbiol.">
        <title>Anaerobacillus alkaliphilus sp. nov., a novel alkaliphilic and moderately halophilic bacterium.</title>
        <authorList>
            <person name="Borsodi A.K."/>
            <person name="Aszalos J.M."/>
            <person name="Bihari P."/>
            <person name="Nagy I."/>
            <person name="Schumann P."/>
            <person name="Sproer C."/>
            <person name="Kovacs A.L."/>
            <person name="Boka K."/>
            <person name="Dobosy P."/>
            <person name="Ovari M."/>
            <person name="Szili-Kovacs T."/>
            <person name="Toth E."/>
        </authorList>
    </citation>
    <scope>NUCLEOTIDE SEQUENCE [LARGE SCALE GENOMIC DNA]</scope>
    <source>
        <strain evidence="9 10">B16-10</strain>
    </source>
</reference>
<dbReference type="GO" id="GO:0016854">
    <property type="term" value="F:racemase and epimerase activity"/>
    <property type="evidence" value="ECO:0007669"/>
    <property type="project" value="UniProtKB-ARBA"/>
</dbReference>
<name>A0A4Q0VLT9_9BACI</name>
<dbReference type="InterPro" id="IPR047585">
    <property type="entry name" value="MenC"/>
</dbReference>
<dbReference type="UniPathway" id="UPA01057">
    <property type="reaction ID" value="UER00165"/>
</dbReference>
<dbReference type="InterPro" id="IPR029065">
    <property type="entry name" value="Enolase_C-like"/>
</dbReference>
<evidence type="ECO:0000256" key="3">
    <source>
        <dbReference type="ARBA" id="ARBA00022723"/>
    </source>
</evidence>
<comment type="pathway">
    <text evidence="7">Quinol/quinone metabolism; 1,4-dihydroxy-2-naphthoate biosynthesis; 1,4-dihydroxy-2-naphthoate from chorismate: step 4/7.</text>
</comment>
<feature type="active site" description="Proton acceptor" evidence="7">
    <location>
        <position position="263"/>
    </location>
</feature>
<dbReference type="EC" id="4.2.1.113" evidence="6 7"/>
<protein>
    <recommendedName>
        <fullName evidence="6 7">o-succinylbenzoate synthase</fullName>
        <shortName evidence="7">OSB synthase</shortName>
        <shortName evidence="7">OSBS</shortName>
        <ecNumber evidence="6 7">4.2.1.113</ecNumber>
    </recommendedName>
    <alternativeName>
        <fullName evidence="7">4-(2'-carboxyphenyl)-4-oxybutyric acid synthase</fullName>
    </alternativeName>
    <alternativeName>
        <fullName evidence="7">o-succinylbenzoic acid synthase</fullName>
    </alternativeName>
</protein>
<keyword evidence="2 7" id="KW-0474">Menaquinone biosynthesis</keyword>
<dbReference type="GO" id="GO:0000287">
    <property type="term" value="F:magnesium ion binding"/>
    <property type="evidence" value="ECO:0007669"/>
    <property type="project" value="UniProtKB-UniRule"/>
</dbReference>
<dbReference type="OrthoDB" id="9774531at2"/>
<dbReference type="RefSeq" id="WP_129080154.1">
    <property type="nucleotide sequence ID" value="NZ_QOUX01000047.1"/>
</dbReference>
<dbReference type="SMART" id="SM00922">
    <property type="entry name" value="MR_MLE"/>
    <property type="match status" value="1"/>
</dbReference>
<dbReference type="PANTHER" id="PTHR48073">
    <property type="entry name" value="O-SUCCINYLBENZOATE SYNTHASE-RELATED"/>
    <property type="match status" value="1"/>
</dbReference>
<keyword evidence="5 7" id="KW-0456">Lyase</keyword>
<evidence type="ECO:0000313" key="9">
    <source>
        <dbReference type="EMBL" id="RXI96173.1"/>
    </source>
</evidence>
<dbReference type="EMBL" id="QOUX01000047">
    <property type="protein sequence ID" value="RXI96173.1"/>
    <property type="molecule type" value="Genomic_DNA"/>
</dbReference>
<dbReference type="GO" id="GO:0009234">
    <property type="term" value="P:menaquinone biosynthetic process"/>
    <property type="evidence" value="ECO:0007669"/>
    <property type="project" value="UniProtKB-UniRule"/>
</dbReference>